<protein>
    <submittedName>
        <fullName evidence="6">Rab effector MyRIP isoform X1</fullName>
    </submittedName>
</protein>
<comment type="caution">
    <text evidence="6">The sequence shown here is derived from an EMBL/GenBank/DDBJ whole genome shotgun (WGS) entry which is preliminary data.</text>
</comment>
<dbReference type="GO" id="GO:0008270">
    <property type="term" value="F:zinc ion binding"/>
    <property type="evidence" value="ECO:0007669"/>
    <property type="project" value="UniProtKB-KW"/>
</dbReference>
<dbReference type="GO" id="GO:0030864">
    <property type="term" value="C:cortical actin cytoskeleton"/>
    <property type="evidence" value="ECO:0007669"/>
    <property type="project" value="TreeGrafter"/>
</dbReference>
<accession>A0A8J4TZU1</accession>
<dbReference type="PANTHER" id="PTHR14555:SF6">
    <property type="entry name" value="RAB EFFECTOR MYRIP"/>
    <property type="match status" value="1"/>
</dbReference>
<feature type="region of interest" description="Disordered" evidence="4">
    <location>
        <begin position="155"/>
        <end position="174"/>
    </location>
</feature>
<feature type="compositionally biased region" description="Basic and acidic residues" evidence="4">
    <location>
        <begin position="738"/>
        <end position="748"/>
    </location>
</feature>
<name>A0A8J4TZU1_CLAMG</name>
<feature type="domain" description="Rab effector MyRIP/Melanophilin" evidence="5">
    <location>
        <begin position="640"/>
        <end position="922"/>
    </location>
</feature>
<feature type="non-terminal residue" evidence="6">
    <location>
        <position position="1"/>
    </location>
</feature>
<gene>
    <name evidence="6" type="primary">myrip</name>
    <name evidence="6" type="ORF">DAT39_008494</name>
</gene>
<feature type="region of interest" description="Disordered" evidence="4">
    <location>
        <begin position="787"/>
        <end position="807"/>
    </location>
</feature>
<dbReference type="GO" id="GO:0017022">
    <property type="term" value="F:myosin binding"/>
    <property type="evidence" value="ECO:0007669"/>
    <property type="project" value="TreeGrafter"/>
</dbReference>
<proteinExistence type="predicted"/>
<dbReference type="Proteomes" id="UP000727407">
    <property type="component" value="Unassembled WGS sequence"/>
</dbReference>
<dbReference type="Pfam" id="PF04698">
    <property type="entry name" value="Rab_eff_C"/>
    <property type="match status" value="2"/>
</dbReference>
<keyword evidence="3" id="KW-0175">Coiled coil</keyword>
<feature type="compositionally biased region" description="Polar residues" evidence="4">
    <location>
        <begin position="335"/>
        <end position="359"/>
    </location>
</feature>
<feature type="compositionally biased region" description="Basic and acidic residues" evidence="4">
    <location>
        <begin position="711"/>
        <end position="729"/>
    </location>
</feature>
<keyword evidence="2" id="KW-0862">Zinc</keyword>
<feature type="coiled-coil region" evidence="3">
    <location>
        <begin position="84"/>
        <end position="111"/>
    </location>
</feature>
<keyword evidence="1" id="KW-0479">Metal-binding</keyword>
<sequence length="924" mass="104461">LLRAQSLEWYYNNVKSRFKRFGSAKVLKTLYRKHIIERGVLSELPEVSVHEASNDNDGSLCGSDSAFSKQSESHSIGETLTVALRVAEEAIEEAITKAEGYRDSLEKQNEARYLRDHREELVEELATTIVQKIIQRGKQCSEMQAEYEFVWSQTHNSDLPSPTSASSTHNTSLPSTVLQACHKSSLRSLSALSLTSDDSPDKVSEATELEPNMEIYSALRRESRASILGWKNVDRLDNSSASSVLQSPDGNWIALQTSQHSRPSLLTKRKSLVFSVLEKESGVVSAYDEMGSDTEEEAEHDSWGLALLQFRQRLSEETRSSDSQRDTEHYPPLTSPSSGHFTNTETLNSDSENSTAPPTHTQKLVQNVIQRNKVSPEPYQPYEHYGPSIRLSHSPRLGTLDVNFNPQVVGDSSEGEEQAEQMQRLRRRKRNKRESAESRVQNTLRTGENGTLLLNTILMKGQDHQETLPPPIYQSTGTVTPPNHVNSTAMTEFVYQNTVASNPVLPAQLIDQSQNESLAHDSRLQLSKIVVPICKEELTSSDDEPVRKVIDRRGNGEREEESDRVRHREKTNETQKESRYKMDMEMTKMKMERLGERWIERQIKSECEKSDVVRQRERDEKREENAEERQMEKHQGWDRQEKIERKSHVERNWQVRQLDNECKTERKAEKSVEKEAHMETRVSGFRMLRDVQDSKTQQIPIIPDGGVNMKKSVEEEHSEKGHYLTEESVNRGLTQRSKRAEAHSHSDPSDPEEQTSPTEKYSAASLCSITTEVLKVLNATEELIGEAEGKGHDPLESPNVTPLSSGPDNKKLDHHLTKMEENVYLAAGTVYGLEEALSDLEDCARSISSSTTENELAFLEDQVATAAAQVQQSELQISDIEARISALKNAGLNVSVCSRFPRLKPQTLDSSRQQRRKLPAPPAV</sequence>
<feature type="region of interest" description="Disordered" evidence="4">
    <location>
        <begin position="691"/>
        <end position="762"/>
    </location>
</feature>
<dbReference type="InterPro" id="IPR051745">
    <property type="entry name" value="Intracell_Transport_Effector"/>
</dbReference>
<feature type="domain" description="Rab effector MyRIP/Melanophilin" evidence="5">
    <location>
        <begin position="46"/>
        <end position="441"/>
    </location>
</feature>
<feature type="compositionally biased region" description="Basic and acidic residues" evidence="4">
    <location>
        <begin position="314"/>
        <end position="329"/>
    </location>
</feature>
<evidence type="ECO:0000313" key="7">
    <source>
        <dbReference type="Proteomes" id="UP000727407"/>
    </source>
</evidence>
<evidence type="ECO:0000259" key="5">
    <source>
        <dbReference type="Pfam" id="PF04698"/>
    </source>
</evidence>
<evidence type="ECO:0000256" key="1">
    <source>
        <dbReference type="ARBA" id="ARBA00022771"/>
    </source>
</evidence>
<evidence type="ECO:0000313" key="6">
    <source>
        <dbReference type="EMBL" id="KAF5901804.1"/>
    </source>
</evidence>
<dbReference type="OrthoDB" id="10072397at2759"/>
<keyword evidence="7" id="KW-1185">Reference proteome</keyword>
<dbReference type="AlphaFoldDB" id="A0A8J4TZU1"/>
<feature type="compositionally biased region" description="Polar residues" evidence="4">
    <location>
        <begin position="798"/>
        <end position="807"/>
    </location>
</feature>
<feature type="coiled-coil region" evidence="3">
    <location>
        <begin position="849"/>
        <end position="890"/>
    </location>
</feature>
<reference evidence="6" key="1">
    <citation type="submission" date="2020-07" db="EMBL/GenBank/DDBJ databases">
        <title>Clarias magur genome sequencing, assembly and annotation.</title>
        <authorList>
            <person name="Kushwaha B."/>
            <person name="Kumar R."/>
            <person name="Das P."/>
            <person name="Joshi C.G."/>
            <person name="Kumar D."/>
            <person name="Nagpure N.S."/>
            <person name="Pandey M."/>
            <person name="Agarwal S."/>
            <person name="Srivastava S."/>
            <person name="Singh M."/>
            <person name="Sahoo L."/>
            <person name="Jayasankar P."/>
            <person name="Meher P.K."/>
            <person name="Koringa P.G."/>
            <person name="Iquebal M.A."/>
            <person name="Das S.P."/>
            <person name="Bit A."/>
            <person name="Patnaik S."/>
            <person name="Patel N."/>
            <person name="Shah T.M."/>
            <person name="Hinsu A."/>
            <person name="Jena J.K."/>
        </authorList>
    </citation>
    <scope>NUCLEOTIDE SEQUENCE</scope>
    <source>
        <strain evidence="6">CIFAMagur01</strain>
        <tissue evidence="6">Testis</tissue>
    </source>
</reference>
<feature type="non-terminal residue" evidence="6">
    <location>
        <position position="924"/>
    </location>
</feature>
<feature type="region of interest" description="Disordered" evidence="4">
    <location>
        <begin position="545"/>
        <end position="577"/>
    </location>
</feature>
<dbReference type="PANTHER" id="PTHR14555">
    <property type="entry name" value="MYELIN-ASSOCIATED OLIGODENDROCYTIC BASIC PROTEIN MOBP -RELATED"/>
    <property type="match status" value="1"/>
</dbReference>
<feature type="region of interest" description="Disordered" evidence="4">
    <location>
        <begin position="609"/>
        <end position="643"/>
    </location>
</feature>
<keyword evidence="1" id="KW-0863">Zinc-finger</keyword>
<dbReference type="InterPro" id="IPR006788">
    <property type="entry name" value="Myrip/Melanophilin"/>
</dbReference>
<feature type="region of interest" description="Disordered" evidence="4">
    <location>
        <begin position="905"/>
        <end position="924"/>
    </location>
</feature>
<feature type="region of interest" description="Disordered" evidence="4">
    <location>
        <begin position="314"/>
        <end position="359"/>
    </location>
</feature>
<dbReference type="EMBL" id="QNUK01000104">
    <property type="protein sequence ID" value="KAF5901804.1"/>
    <property type="molecule type" value="Genomic_DNA"/>
</dbReference>
<evidence type="ECO:0000256" key="2">
    <source>
        <dbReference type="ARBA" id="ARBA00022833"/>
    </source>
</evidence>
<dbReference type="GO" id="GO:0003779">
    <property type="term" value="F:actin binding"/>
    <property type="evidence" value="ECO:0007669"/>
    <property type="project" value="TreeGrafter"/>
</dbReference>
<feature type="region of interest" description="Disordered" evidence="4">
    <location>
        <begin position="376"/>
        <end position="445"/>
    </location>
</feature>
<organism evidence="6 7">
    <name type="scientific">Clarias magur</name>
    <name type="common">Asian catfish</name>
    <name type="synonym">Macropteronotus magur</name>
    <dbReference type="NCBI Taxonomy" id="1594786"/>
    <lineage>
        <taxon>Eukaryota</taxon>
        <taxon>Metazoa</taxon>
        <taxon>Chordata</taxon>
        <taxon>Craniata</taxon>
        <taxon>Vertebrata</taxon>
        <taxon>Euteleostomi</taxon>
        <taxon>Actinopterygii</taxon>
        <taxon>Neopterygii</taxon>
        <taxon>Teleostei</taxon>
        <taxon>Ostariophysi</taxon>
        <taxon>Siluriformes</taxon>
        <taxon>Clariidae</taxon>
        <taxon>Clarias</taxon>
    </lineage>
</organism>
<evidence type="ECO:0000256" key="3">
    <source>
        <dbReference type="SAM" id="Coils"/>
    </source>
</evidence>
<evidence type="ECO:0000256" key="4">
    <source>
        <dbReference type="SAM" id="MobiDB-lite"/>
    </source>
</evidence>